<dbReference type="EMBL" id="MN739712">
    <property type="protein sequence ID" value="QHT22568.1"/>
    <property type="molecule type" value="Genomic_DNA"/>
</dbReference>
<proteinExistence type="predicted"/>
<sequence>MEKTLWFTLYSDYRAGMNVYVYNRSSEDSENSEEENAPEDALDITFKLPKKNYRIFLINEYPSYNNEPIWYKDLPSKDECEKVYKKLFSQIHDCMPFKVTGYNSSYKEEGFYPKISEDIKLMSEIDIGTDIYGDGIYFLCVLDNEGNEIFTKLLSPLF</sequence>
<organism evidence="1">
    <name type="scientific">viral metagenome</name>
    <dbReference type="NCBI Taxonomy" id="1070528"/>
    <lineage>
        <taxon>unclassified sequences</taxon>
        <taxon>metagenomes</taxon>
        <taxon>organismal metagenomes</taxon>
    </lineage>
</organism>
<dbReference type="AlphaFoldDB" id="A0A6C0E1E2"/>
<accession>A0A6C0E1E2</accession>
<reference evidence="1" key="1">
    <citation type="journal article" date="2020" name="Nature">
        <title>Giant virus diversity and host interactions through global metagenomics.</title>
        <authorList>
            <person name="Schulz F."/>
            <person name="Roux S."/>
            <person name="Paez-Espino D."/>
            <person name="Jungbluth S."/>
            <person name="Walsh D.A."/>
            <person name="Denef V.J."/>
            <person name="McMahon K.D."/>
            <person name="Konstantinidis K.T."/>
            <person name="Eloe-Fadrosh E.A."/>
            <person name="Kyrpides N.C."/>
            <person name="Woyke T."/>
        </authorList>
    </citation>
    <scope>NUCLEOTIDE SEQUENCE</scope>
    <source>
        <strain evidence="1">GVMAG-M-3300023179-111</strain>
    </source>
</reference>
<name>A0A6C0E1E2_9ZZZZ</name>
<protein>
    <submittedName>
        <fullName evidence="1">Uncharacterized protein</fullName>
    </submittedName>
</protein>
<evidence type="ECO:0000313" key="1">
    <source>
        <dbReference type="EMBL" id="QHT22568.1"/>
    </source>
</evidence>